<dbReference type="PANTHER" id="PTHR33392">
    <property type="entry name" value="POLYISOPRENYL-TEICHOIC ACID--PEPTIDOGLYCAN TEICHOIC ACID TRANSFERASE TAGU"/>
    <property type="match status" value="1"/>
</dbReference>
<organism evidence="5 6">
    <name type="scientific">Paenibacillus harenae</name>
    <dbReference type="NCBI Taxonomy" id="306543"/>
    <lineage>
        <taxon>Bacteria</taxon>
        <taxon>Bacillati</taxon>
        <taxon>Bacillota</taxon>
        <taxon>Bacilli</taxon>
        <taxon>Bacillales</taxon>
        <taxon>Paenibacillaceae</taxon>
        <taxon>Paenibacillus</taxon>
    </lineage>
</organism>
<dbReference type="EMBL" id="JAUSSU010000005">
    <property type="protein sequence ID" value="MDQ0113192.1"/>
    <property type="molecule type" value="Genomic_DNA"/>
</dbReference>
<evidence type="ECO:0000259" key="4">
    <source>
        <dbReference type="Pfam" id="PF03816"/>
    </source>
</evidence>
<dbReference type="PANTHER" id="PTHR33392:SF6">
    <property type="entry name" value="POLYISOPRENYL-TEICHOIC ACID--PEPTIDOGLYCAN TEICHOIC ACID TRANSFERASE TAGU"/>
    <property type="match status" value="1"/>
</dbReference>
<comment type="similarity">
    <text evidence="1">Belongs to the LytR/CpsA/Psr (LCP) family.</text>
</comment>
<dbReference type="InterPro" id="IPR050922">
    <property type="entry name" value="LytR/CpsA/Psr_CW_biosynth"/>
</dbReference>
<evidence type="ECO:0000256" key="2">
    <source>
        <dbReference type="SAM" id="MobiDB-lite"/>
    </source>
</evidence>
<dbReference type="PROSITE" id="PS51257">
    <property type="entry name" value="PROKAR_LIPOPROTEIN"/>
    <property type="match status" value="1"/>
</dbReference>
<feature type="region of interest" description="Disordered" evidence="2">
    <location>
        <begin position="336"/>
        <end position="355"/>
    </location>
</feature>
<proteinExistence type="inferred from homology"/>
<name>A0ABT9U0M9_PAEHA</name>
<feature type="chain" id="PRO_5047493256" evidence="3">
    <location>
        <begin position="31"/>
        <end position="355"/>
    </location>
</feature>
<keyword evidence="6" id="KW-1185">Reference proteome</keyword>
<evidence type="ECO:0000313" key="6">
    <source>
        <dbReference type="Proteomes" id="UP001229346"/>
    </source>
</evidence>
<protein>
    <submittedName>
        <fullName evidence="5">LCP family protein required for cell wall assembly</fullName>
    </submittedName>
</protein>
<dbReference type="Pfam" id="PF03816">
    <property type="entry name" value="LytR_cpsA_psr"/>
    <property type="match status" value="1"/>
</dbReference>
<dbReference type="Proteomes" id="UP001229346">
    <property type="component" value="Unassembled WGS sequence"/>
</dbReference>
<sequence>MKRKYKWLYATAAVLAIAAVACYFNRGALAALGFDWLVAGQVEKQLEKTYKPVIGREPMPVSFTAEEQDPFSVLLLGVDQRDNEIGRSDTMIYTVVRPSDGNLLMVSIPRDTYTEIVGKDTEDKITHAYAFGGAGMAMDTVENLFDSPIQYYASINFEGFREAIDALGGISLPIEEDIVNKDPNHEKFTIKGGLSSYNGQDALYYVRYREDAGGDISRTERQQTFLNALMDKASSMNQWTKIPELIDIMGNNFETDMRPDQMLDLAQSLLLSKERHIYSHSLTGEGRRLVGGGAWYYFADEEDLSNVKVMIDNWLDADTKAEALLLPEKYRVQQEKEVQSLSSENKEIEEQATRQ</sequence>
<dbReference type="NCBIfam" id="TIGR00350">
    <property type="entry name" value="lytR_cpsA_psr"/>
    <property type="match status" value="1"/>
</dbReference>
<evidence type="ECO:0000256" key="1">
    <source>
        <dbReference type="ARBA" id="ARBA00006068"/>
    </source>
</evidence>
<gene>
    <name evidence="5" type="ORF">J2T15_002633</name>
</gene>
<evidence type="ECO:0000256" key="3">
    <source>
        <dbReference type="SAM" id="SignalP"/>
    </source>
</evidence>
<feature type="domain" description="Cell envelope-related transcriptional attenuator" evidence="4">
    <location>
        <begin position="87"/>
        <end position="234"/>
    </location>
</feature>
<feature type="signal peptide" evidence="3">
    <location>
        <begin position="1"/>
        <end position="30"/>
    </location>
</feature>
<comment type="caution">
    <text evidence="5">The sequence shown here is derived from an EMBL/GenBank/DDBJ whole genome shotgun (WGS) entry which is preliminary data.</text>
</comment>
<evidence type="ECO:0000313" key="5">
    <source>
        <dbReference type="EMBL" id="MDQ0113192.1"/>
    </source>
</evidence>
<dbReference type="InterPro" id="IPR004474">
    <property type="entry name" value="LytR_CpsA_psr"/>
</dbReference>
<keyword evidence="3" id="KW-0732">Signal</keyword>
<accession>A0ABT9U0M9</accession>
<reference evidence="5 6" key="1">
    <citation type="submission" date="2023-07" db="EMBL/GenBank/DDBJ databases">
        <title>Sorghum-associated microbial communities from plants grown in Nebraska, USA.</title>
        <authorList>
            <person name="Schachtman D."/>
        </authorList>
    </citation>
    <scope>NUCLEOTIDE SEQUENCE [LARGE SCALE GENOMIC DNA]</scope>
    <source>
        <strain evidence="5 6">CC482</strain>
    </source>
</reference>
<dbReference type="Gene3D" id="3.40.630.190">
    <property type="entry name" value="LCP protein"/>
    <property type="match status" value="1"/>
</dbReference>
<dbReference type="RefSeq" id="WP_307204249.1">
    <property type="nucleotide sequence ID" value="NZ_JAUSSU010000005.1"/>
</dbReference>